<dbReference type="PANTHER" id="PTHR33273:SF4">
    <property type="entry name" value="ENDONUCLEASE_EXONUCLEASE_PHOSPHATASE DOMAIN-CONTAINING PROTEIN"/>
    <property type="match status" value="1"/>
</dbReference>
<dbReference type="InterPro" id="IPR001878">
    <property type="entry name" value="Znf_CCHC"/>
</dbReference>
<evidence type="ECO:0000313" key="3">
    <source>
        <dbReference type="Proteomes" id="UP000007151"/>
    </source>
</evidence>
<dbReference type="InterPro" id="IPR005135">
    <property type="entry name" value="Endo/exonuclease/phosphatase"/>
</dbReference>
<dbReference type="Pfam" id="PF14529">
    <property type="entry name" value="Exo_endo_phos_2"/>
    <property type="match status" value="1"/>
</dbReference>
<comment type="caution">
    <text evidence="2">The sequence shown here is derived from an EMBL/GenBank/DDBJ whole genome shotgun (WGS) entry which is preliminary data.</text>
</comment>
<protein>
    <submittedName>
        <fullName evidence="2">TRAS3 protein</fullName>
    </submittedName>
</protein>
<dbReference type="InterPro" id="IPR036691">
    <property type="entry name" value="Endo/exonu/phosph_ase_sf"/>
</dbReference>
<feature type="domain" description="CCHC-type" evidence="1">
    <location>
        <begin position="81"/>
        <end position="97"/>
    </location>
</feature>
<dbReference type="AlphaFoldDB" id="A0A212F890"/>
<proteinExistence type="predicted"/>
<organism evidence="2 3">
    <name type="scientific">Danaus plexippus plexippus</name>
    <dbReference type="NCBI Taxonomy" id="278856"/>
    <lineage>
        <taxon>Eukaryota</taxon>
        <taxon>Metazoa</taxon>
        <taxon>Ecdysozoa</taxon>
        <taxon>Arthropoda</taxon>
        <taxon>Hexapoda</taxon>
        <taxon>Insecta</taxon>
        <taxon>Pterygota</taxon>
        <taxon>Neoptera</taxon>
        <taxon>Endopterygota</taxon>
        <taxon>Lepidoptera</taxon>
        <taxon>Glossata</taxon>
        <taxon>Ditrysia</taxon>
        <taxon>Papilionoidea</taxon>
        <taxon>Nymphalidae</taxon>
        <taxon>Danainae</taxon>
        <taxon>Danaini</taxon>
        <taxon>Danaina</taxon>
        <taxon>Danaus</taxon>
        <taxon>Danaus</taxon>
    </lineage>
</organism>
<dbReference type="eggNOG" id="ENOG502RWIP">
    <property type="taxonomic scope" value="Eukaryota"/>
</dbReference>
<keyword evidence="3" id="KW-1185">Reference proteome</keyword>
<evidence type="ECO:0000313" key="2">
    <source>
        <dbReference type="EMBL" id="OWR49941.1"/>
    </source>
</evidence>
<dbReference type="GO" id="GO:0003824">
    <property type="term" value="F:catalytic activity"/>
    <property type="evidence" value="ECO:0007669"/>
    <property type="project" value="InterPro"/>
</dbReference>
<evidence type="ECO:0000259" key="1">
    <source>
        <dbReference type="SMART" id="SM00343"/>
    </source>
</evidence>
<feature type="domain" description="CCHC-type" evidence="1">
    <location>
        <begin position="101"/>
        <end position="117"/>
    </location>
</feature>
<dbReference type="KEGG" id="dpl:KGM_215261"/>
<dbReference type="InterPro" id="IPR036875">
    <property type="entry name" value="Znf_CCHC_sf"/>
</dbReference>
<dbReference type="InParanoid" id="A0A212F890"/>
<dbReference type="SUPFAM" id="SSF57756">
    <property type="entry name" value="Retrovirus zinc finger-like domains"/>
    <property type="match status" value="1"/>
</dbReference>
<dbReference type="Proteomes" id="UP000007151">
    <property type="component" value="Unassembled WGS sequence"/>
</dbReference>
<dbReference type="EMBL" id="AGBW02009775">
    <property type="protein sequence ID" value="OWR49941.1"/>
    <property type="molecule type" value="Genomic_DNA"/>
</dbReference>
<dbReference type="PANTHER" id="PTHR33273">
    <property type="entry name" value="DOMAIN-CONTAINING PROTEIN, PUTATIVE-RELATED"/>
    <property type="match status" value="1"/>
</dbReference>
<dbReference type="SUPFAM" id="SSF56219">
    <property type="entry name" value="DNase I-like"/>
    <property type="match status" value="1"/>
</dbReference>
<reference evidence="2 3" key="1">
    <citation type="journal article" date="2011" name="Cell">
        <title>The monarch butterfly genome yields insights into long-distance migration.</title>
        <authorList>
            <person name="Zhan S."/>
            <person name="Merlin C."/>
            <person name="Boore J.L."/>
            <person name="Reppert S.M."/>
        </authorList>
    </citation>
    <scope>NUCLEOTIDE SEQUENCE [LARGE SCALE GENOMIC DNA]</scope>
    <source>
        <strain evidence="2">F-2</strain>
    </source>
</reference>
<dbReference type="Gene3D" id="3.60.10.10">
    <property type="entry name" value="Endonuclease/exonuclease/phosphatase"/>
    <property type="match status" value="1"/>
</dbReference>
<gene>
    <name evidence="2" type="ORF">KGM_215261</name>
</gene>
<dbReference type="GO" id="GO:0008270">
    <property type="term" value="F:zinc ion binding"/>
    <property type="evidence" value="ECO:0007669"/>
    <property type="project" value="InterPro"/>
</dbReference>
<dbReference type="SMART" id="SM00343">
    <property type="entry name" value="ZnF_C2HC"/>
    <property type="match status" value="2"/>
</dbReference>
<dbReference type="GO" id="GO:0003676">
    <property type="term" value="F:nucleic acid binding"/>
    <property type="evidence" value="ECO:0007669"/>
    <property type="project" value="InterPro"/>
</dbReference>
<accession>A0A212F890</accession>
<name>A0A212F890_DANPL</name>
<sequence length="521" mass="59007">MKLRSKPEDLVRTLLRQNTELHTFKDNDITFRFKRGNNRSTYLYNAVLVANPAIWKFIVKMGRVCLDFQKVHAEDFSPFLQCQKCLSFGHVKKHCRTEVTRCSHCASDTHTLDQCPTMDTPHPPKVFNCTQHKCNLDRSKHSLKEFITYFINSEHNVALVSEPYTGKGIEIGAFRGLDIFQFPSGPDGKVKACILAKTKTAFLGLSQFSTPNLCVVRALHRHQQILIASVYIEPSADEADTLHSLEHLLSNNTNTRCIIGGDFNGGHPLWGSERMNARGRDIIDLSLIHDLQVCNVGNTPTFETITHGHARSSIIDITLVSSLIYGQVSDWKVNLDACPSSQHNAIDYTYTHSHSQNKSQTSQHLNTTTFLYKNNKANWRLFKESILTQFTSSDTSELDIQALDTGQLESLIDTITECIHTACRDSMPVRSAGAKCKPPWWTEALEAHKQEVIHTHHKLHAAKKSHQPVDALARQLHTLRERYAAALKAESTAHFKEFCELQTKENVWSLTNRLLRESAPR</sequence>